<evidence type="ECO:0000256" key="3">
    <source>
        <dbReference type="SAM" id="MobiDB-lite"/>
    </source>
</evidence>
<dbReference type="Pfam" id="PF04180">
    <property type="entry name" value="LTV"/>
    <property type="match status" value="1"/>
</dbReference>
<evidence type="ECO:0000256" key="2">
    <source>
        <dbReference type="ARBA" id="ARBA00021561"/>
    </source>
</evidence>
<evidence type="ECO:0000313" key="5">
    <source>
        <dbReference type="WBParaSite" id="MBELARI_LOCUS21281"/>
    </source>
</evidence>
<proteinExistence type="inferred from homology"/>
<evidence type="ECO:0000313" key="4">
    <source>
        <dbReference type="Proteomes" id="UP000887575"/>
    </source>
</evidence>
<dbReference type="PANTHER" id="PTHR21531:SF0">
    <property type="entry name" value="PROTEIN LTV1 HOMOLOG"/>
    <property type="match status" value="1"/>
</dbReference>
<dbReference type="InterPro" id="IPR007307">
    <property type="entry name" value="Ltv1"/>
</dbReference>
<dbReference type="GO" id="GO:0042274">
    <property type="term" value="P:ribosomal small subunit biogenesis"/>
    <property type="evidence" value="ECO:0007669"/>
    <property type="project" value="InterPro"/>
</dbReference>
<keyword evidence="4" id="KW-1185">Reference proteome</keyword>
<protein>
    <recommendedName>
        <fullName evidence="2">Protein LTV1 homolog</fullName>
    </recommendedName>
</protein>
<accession>A0AAF3J7L6</accession>
<dbReference type="GO" id="GO:0000056">
    <property type="term" value="P:ribosomal small subunit export from nucleus"/>
    <property type="evidence" value="ECO:0007669"/>
    <property type="project" value="TreeGrafter"/>
</dbReference>
<dbReference type="AlphaFoldDB" id="A0AAF3J7L6"/>
<feature type="compositionally biased region" description="Acidic residues" evidence="3">
    <location>
        <begin position="171"/>
        <end position="181"/>
    </location>
</feature>
<name>A0AAF3J7L6_9BILA</name>
<sequence>MTKKRSFVDKKNANRFRLLPTHGGGADDLEELSTTSEKRFVPTAEQLEEQHECGIFFDDDYDYMKHLRSSEDKAQLVRVDEEAVPANIPGLRDHSFPPAPQPPPGSFLFGELGFGEPSKKGKKNDDTIDPEIERVLNGFDDADDMDDDFIKMLGGPVESSFALPQSRGAYDSDEDEDEEDAYMSNARAKYSMEFDDMDEDEEEEDKIVHRDPALQRDIDEGFDSFMEAAYCPEKLGGLDPEDPRMRGVLDPNNPRIIRLISKQKGDPEYDSEFAKEDVRKRLRAWAKEGKDDGEMEMIEVDEGASKRLKWDCESFASQYTNIYNHPAQIREPPGKLSKKALRRIDRLSKQEAEAEQVEEDEIMDDGESLISTVSTVRPKNETAEERRLRKLAVKDAQRERRVEKKQNKIAFAEEALRVKQQSIGNQKVKQLN</sequence>
<dbReference type="GO" id="GO:0005634">
    <property type="term" value="C:nucleus"/>
    <property type="evidence" value="ECO:0007669"/>
    <property type="project" value="TreeGrafter"/>
</dbReference>
<organism evidence="4 5">
    <name type="scientific">Mesorhabditis belari</name>
    <dbReference type="NCBI Taxonomy" id="2138241"/>
    <lineage>
        <taxon>Eukaryota</taxon>
        <taxon>Metazoa</taxon>
        <taxon>Ecdysozoa</taxon>
        <taxon>Nematoda</taxon>
        <taxon>Chromadorea</taxon>
        <taxon>Rhabditida</taxon>
        <taxon>Rhabditina</taxon>
        <taxon>Rhabditomorpha</taxon>
        <taxon>Rhabditoidea</taxon>
        <taxon>Rhabditidae</taxon>
        <taxon>Mesorhabditinae</taxon>
        <taxon>Mesorhabditis</taxon>
    </lineage>
</organism>
<dbReference type="GO" id="GO:0005829">
    <property type="term" value="C:cytosol"/>
    <property type="evidence" value="ECO:0007669"/>
    <property type="project" value="TreeGrafter"/>
</dbReference>
<evidence type="ECO:0000256" key="1">
    <source>
        <dbReference type="ARBA" id="ARBA00009078"/>
    </source>
</evidence>
<dbReference type="PANTHER" id="PTHR21531">
    <property type="entry name" value="LOW-TEMPERATURE VIABILITY PROTEIN LTV1-RELATED"/>
    <property type="match status" value="1"/>
</dbReference>
<dbReference type="GO" id="GO:0030688">
    <property type="term" value="C:preribosome, small subunit precursor"/>
    <property type="evidence" value="ECO:0007669"/>
    <property type="project" value="TreeGrafter"/>
</dbReference>
<dbReference type="WBParaSite" id="MBELARI_LOCUS21281">
    <property type="protein sequence ID" value="MBELARI_LOCUS21281"/>
    <property type="gene ID" value="MBELARI_LOCUS21281"/>
</dbReference>
<feature type="region of interest" description="Disordered" evidence="3">
    <location>
        <begin position="162"/>
        <end position="186"/>
    </location>
</feature>
<reference evidence="5" key="1">
    <citation type="submission" date="2024-02" db="UniProtKB">
        <authorList>
            <consortium name="WormBaseParasite"/>
        </authorList>
    </citation>
    <scope>IDENTIFICATION</scope>
</reference>
<dbReference type="Proteomes" id="UP000887575">
    <property type="component" value="Unassembled WGS sequence"/>
</dbReference>
<comment type="similarity">
    <text evidence="1">Belongs to the LTV1 family.</text>
</comment>